<sequence length="363" mass="40175">MADRPAMYFHLEMGVSWRPRKHQGQSNHQLTLMSKSARERANNVTRHWGPQNANYPVHGMQPQRPYLIQQTSYDHNGQPYTQQQQWQHQQPAGSHAQWPHPTWQTHAQAAQPAIQYHTQPWLQSGIEQEQQRPSRPRSPTESPHGRNRSAPPPMSAGSWDAEPEPMMATALPQGTAIASTSKPLPSTPAQYRLGHDDMPWSPSPFPMGRSDDGSSEQSPDLNDTQNPATAVPSSSPAKHVDDRVRGRTKEMQSLATAMMTVDNGFEDQWWYQGERLVNIAGDLISPAEVAQRYAPGTSRVWQPTTPGMAGLGDGSVDGQISASPSLADVVSPVSDYSSPRSGHGSPGPIKRSMTTRSDEMFMR</sequence>
<feature type="region of interest" description="Disordered" evidence="1">
    <location>
        <begin position="177"/>
        <end position="247"/>
    </location>
</feature>
<evidence type="ECO:0000256" key="1">
    <source>
        <dbReference type="SAM" id="MobiDB-lite"/>
    </source>
</evidence>
<feature type="region of interest" description="Disordered" evidence="1">
    <location>
        <begin position="73"/>
        <end position="111"/>
    </location>
</feature>
<accession>A0A9P7ZHB7</accession>
<proteinExistence type="predicted"/>
<dbReference type="AlphaFoldDB" id="A0A9P7ZHB7"/>
<dbReference type="OrthoDB" id="5207413at2759"/>
<dbReference type="RefSeq" id="XP_046115626.1">
    <property type="nucleotide sequence ID" value="XM_046258597.1"/>
</dbReference>
<name>A0A9P7ZHB7_9HYPO</name>
<gene>
    <name evidence="2" type="ORF">F5Z01DRAFT_262075</name>
</gene>
<feature type="compositionally biased region" description="Polar residues" evidence="1">
    <location>
        <begin position="177"/>
        <end position="189"/>
    </location>
</feature>
<keyword evidence="3" id="KW-1185">Reference proteome</keyword>
<feature type="compositionally biased region" description="Low complexity" evidence="1">
    <location>
        <begin position="127"/>
        <end position="142"/>
    </location>
</feature>
<evidence type="ECO:0000313" key="2">
    <source>
        <dbReference type="EMBL" id="KAG9251702.1"/>
    </source>
</evidence>
<feature type="compositionally biased region" description="Low complexity" evidence="1">
    <location>
        <begin position="329"/>
        <end position="348"/>
    </location>
</feature>
<dbReference type="Proteomes" id="UP000887229">
    <property type="component" value="Unassembled WGS sequence"/>
</dbReference>
<organism evidence="2 3">
    <name type="scientific">Emericellopsis atlantica</name>
    <dbReference type="NCBI Taxonomy" id="2614577"/>
    <lineage>
        <taxon>Eukaryota</taxon>
        <taxon>Fungi</taxon>
        <taxon>Dikarya</taxon>
        <taxon>Ascomycota</taxon>
        <taxon>Pezizomycotina</taxon>
        <taxon>Sordariomycetes</taxon>
        <taxon>Hypocreomycetidae</taxon>
        <taxon>Hypocreales</taxon>
        <taxon>Bionectriaceae</taxon>
        <taxon>Emericellopsis</taxon>
    </lineage>
</organism>
<dbReference type="GeneID" id="70289500"/>
<evidence type="ECO:0000313" key="3">
    <source>
        <dbReference type="Proteomes" id="UP000887229"/>
    </source>
</evidence>
<feature type="compositionally biased region" description="Basic and acidic residues" evidence="1">
    <location>
        <begin position="238"/>
        <end position="247"/>
    </location>
</feature>
<protein>
    <submittedName>
        <fullName evidence="2">Uncharacterized protein</fullName>
    </submittedName>
</protein>
<feature type="region of interest" description="Disordered" evidence="1">
    <location>
        <begin position="124"/>
        <end position="162"/>
    </location>
</feature>
<reference evidence="2" key="1">
    <citation type="journal article" date="2021" name="IMA Fungus">
        <title>Genomic characterization of three marine fungi, including Emericellopsis atlantica sp. nov. with signatures of a generalist lifestyle and marine biomass degradation.</title>
        <authorList>
            <person name="Hagestad O.C."/>
            <person name="Hou L."/>
            <person name="Andersen J.H."/>
            <person name="Hansen E.H."/>
            <person name="Altermark B."/>
            <person name="Li C."/>
            <person name="Kuhnert E."/>
            <person name="Cox R.J."/>
            <person name="Crous P.W."/>
            <person name="Spatafora J.W."/>
            <person name="Lail K."/>
            <person name="Amirebrahimi M."/>
            <person name="Lipzen A."/>
            <person name="Pangilinan J."/>
            <person name="Andreopoulos W."/>
            <person name="Hayes R.D."/>
            <person name="Ng V."/>
            <person name="Grigoriev I.V."/>
            <person name="Jackson S.A."/>
            <person name="Sutton T.D.S."/>
            <person name="Dobson A.D.W."/>
            <person name="Rama T."/>
        </authorList>
    </citation>
    <scope>NUCLEOTIDE SEQUENCE</scope>
    <source>
        <strain evidence="2">TS7</strain>
    </source>
</reference>
<feature type="compositionally biased region" description="Low complexity" evidence="1">
    <location>
        <begin position="78"/>
        <end position="90"/>
    </location>
</feature>
<feature type="compositionally biased region" description="Polar residues" evidence="1">
    <location>
        <begin position="215"/>
        <end position="236"/>
    </location>
</feature>
<comment type="caution">
    <text evidence="2">The sequence shown here is derived from an EMBL/GenBank/DDBJ whole genome shotgun (WGS) entry which is preliminary data.</text>
</comment>
<dbReference type="EMBL" id="MU251266">
    <property type="protein sequence ID" value="KAG9251702.1"/>
    <property type="molecule type" value="Genomic_DNA"/>
</dbReference>
<feature type="region of interest" description="Disordered" evidence="1">
    <location>
        <begin position="329"/>
        <end position="363"/>
    </location>
</feature>